<dbReference type="AlphaFoldDB" id="A0AB34JAT5"/>
<evidence type="ECO:0000259" key="16">
    <source>
        <dbReference type="PROSITE" id="PS51633"/>
    </source>
</evidence>
<dbReference type="InterPro" id="IPR045318">
    <property type="entry name" value="EZH1/2-like"/>
</dbReference>
<dbReference type="PROSITE" id="PS01359">
    <property type="entry name" value="ZF_PHD_1"/>
    <property type="match status" value="1"/>
</dbReference>
<feature type="domain" description="CXC" evidence="16">
    <location>
        <begin position="608"/>
        <end position="714"/>
    </location>
</feature>
<evidence type="ECO:0000256" key="5">
    <source>
        <dbReference type="ARBA" id="ARBA00022771"/>
    </source>
</evidence>
<dbReference type="GO" id="GO:0032259">
    <property type="term" value="P:methylation"/>
    <property type="evidence" value="ECO:0007669"/>
    <property type="project" value="UniProtKB-KW"/>
</dbReference>
<dbReference type="Proteomes" id="UP001515480">
    <property type="component" value="Unassembled WGS sequence"/>
</dbReference>
<dbReference type="GO" id="GO:0031507">
    <property type="term" value="P:heterochromatin formation"/>
    <property type="evidence" value="ECO:0007669"/>
    <property type="project" value="TreeGrafter"/>
</dbReference>
<dbReference type="SMART" id="SM00298">
    <property type="entry name" value="CHROMO"/>
    <property type="match status" value="1"/>
</dbReference>
<keyword evidence="9" id="KW-0804">Transcription</keyword>
<comment type="caution">
    <text evidence="17">The sequence shown here is derived from an EMBL/GenBank/DDBJ whole genome shotgun (WGS) entry which is preliminary data.</text>
</comment>
<evidence type="ECO:0000256" key="7">
    <source>
        <dbReference type="ARBA" id="ARBA00022853"/>
    </source>
</evidence>
<feature type="region of interest" description="Disordered" evidence="12">
    <location>
        <begin position="377"/>
        <end position="419"/>
    </location>
</feature>
<keyword evidence="1" id="KW-0489">Methyltransferase</keyword>
<feature type="compositionally biased region" description="Basic and acidic residues" evidence="12">
    <location>
        <begin position="279"/>
        <end position="310"/>
    </location>
</feature>
<evidence type="ECO:0000256" key="2">
    <source>
        <dbReference type="ARBA" id="ARBA00022679"/>
    </source>
</evidence>
<dbReference type="Pfam" id="PF00856">
    <property type="entry name" value="SET"/>
    <property type="match status" value="1"/>
</dbReference>
<organism evidence="17 18">
    <name type="scientific">Prymnesium parvum</name>
    <name type="common">Toxic golden alga</name>
    <dbReference type="NCBI Taxonomy" id="97485"/>
    <lineage>
        <taxon>Eukaryota</taxon>
        <taxon>Haptista</taxon>
        <taxon>Haptophyta</taxon>
        <taxon>Prymnesiophyceae</taxon>
        <taxon>Prymnesiales</taxon>
        <taxon>Prymnesiaceae</taxon>
        <taxon>Prymnesium</taxon>
    </lineage>
</organism>
<evidence type="ECO:0000256" key="6">
    <source>
        <dbReference type="ARBA" id="ARBA00022833"/>
    </source>
</evidence>
<keyword evidence="18" id="KW-1185">Reference proteome</keyword>
<evidence type="ECO:0000259" key="15">
    <source>
        <dbReference type="PROSITE" id="PS50280"/>
    </source>
</evidence>
<dbReference type="SUPFAM" id="SSF57903">
    <property type="entry name" value="FYVE/PHD zinc finger"/>
    <property type="match status" value="1"/>
</dbReference>
<dbReference type="GO" id="GO:0003682">
    <property type="term" value="F:chromatin binding"/>
    <property type="evidence" value="ECO:0007669"/>
    <property type="project" value="TreeGrafter"/>
</dbReference>
<evidence type="ECO:0000256" key="8">
    <source>
        <dbReference type="ARBA" id="ARBA00023015"/>
    </source>
</evidence>
<feature type="domain" description="SET" evidence="15">
    <location>
        <begin position="753"/>
        <end position="876"/>
    </location>
</feature>
<dbReference type="PANTHER" id="PTHR45747:SF4">
    <property type="entry name" value="HISTONE-LYSINE N-METHYLTRANSFERASE E(Z)"/>
    <property type="match status" value="1"/>
</dbReference>
<dbReference type="GO" id="GO:0008270">
    <property type="term" value="F:zinc ion binding"/>
    <property type="evidence" value="ECO:0007669"/>
    <property type="project" value="UniProtKB-KW"/>
</dbReference>
<feature type="region of interest" description="Disordered" evidence="12">
    <location>
        <begin position="269"/>
        <end position="316"/>
    </location>
</feature>
<protein>
    <recommendedName>
        <fullName evidence="19">[Histone H3]-lysine(27) N-trimethyltransferase</fullName>
    </recommendedName>
</protein>
<dbReference type="SUPFAM" id="SSF82199">
    <property type="entry name" value="SET domain"/>
    <property type="match status" value="1"/>
</dbReference>
<keyword evidence="3" id="KW-0949">S-adenosyl-L-methionine</keyword>
<feature type="compositionally biased region" description="Acidic residues" evidence="12">
    <location>
        <begin position="46"/>
        <end position="55"/>
    </location>
</feature>
<dbReference type="InterPro" id="IPR001214">
    <property type="entry name" value="SET_dom"/>
</dbReference>
<evidence type="ECO:0000256" key="1">
    <source>
        <dbReference type="ARBA" id="ARBA00022603"/>
    </source>
</evidence>
<dbReference type="InterPro" id="IPR016197">
    <property type="entry name" value="Chromo-like_dom_sf"/>
</dbReference>
<dbReference type="PANTHER" id="PTHR45747">
    <property type="entry name" value="HISTONE-LYSINE N-METHYLTRANSFERASE E(Z)"/>
    <property type="match status" value="1"/>
</dbReference>
<evidence type="ECO:0000256" key="9">
    <source>
        <dbReference type="ARBA" id="ARBA00023163"/>
    </source>
</evidence>
<dbReference type="Gene3D" id="2.40.50.40">
    <property type="match status" value="1"/>
</dbReference>
<feature type="region of interest" description="Disordered" evidence="12">
    <location>
        <begin position="720"/>
        <end position="745"/>
    </location>
</feature>
<dbReference type="InterPro" id="IPR046341">
    <property type="entry name" value="SET_dom_sf"/>
</dbReference>
<comment type="catalytic activity">
    <reaction evidence="10">
        <text>L-lysyl(27)-[histone H3] + 3 S-adenosyl-L-methionine = N(6),N(6),N(6)-trimethyl-L-lysyl(27)-[histone H3] + 3 S-adenosyl-L-homocysteine + 3 H(+)</text>
        <dbReference type="Rhea" id="RHEA:60292"/>
        <dbReference type="Rhea" id="RHEA-COMP:15535"/>
        <dbReference type="Rhea" id="RHEA-COMP:15548"/>
        <dbReference type="ChEBI" id="CHEBI:15378"/>
        <dbReference type="ChEBI" id="CHEBI:29969"/>
        <dbReference type="ChEBI" id="CHEBI:57856"/>
        <dbReference type="ChEBI" id="CHEBI:59789"/>
        <dbReference type="ChEBI" id="CHEBI:61961"/>
        <dbReference type="EC" id="2.1.1.356"/>
    </reaction>
</comment>
<feature type="domain" description="PHD-type" evidence="14">
    <location>
        <begin position="66"/>
        <end position="119"/>
    </location>
</feature>
<keyword evidence="8" id="KW-0805">Transcription regulation</keyword>
<reference evidence="17 18" key="1">
    <citation type="journal article" date="2024" name="Science">
        <title>Giant polyketide synthase enzymes in the biosynthesis of giant marine polyether toxins.</title>
        <authorList>
            <person name="Fallon T.R."/>
            <person name="Shende V.V."/>
            <person name="Wierzbicki I.H."/>
            <person name="Pendleton A.L."/>
            <person name="Watervoot N.F."/>
            <person name="Auber R.P."/>
            <person name="Gonzalez D.J."/>
            <person name="Wisecaver J.H."/>
            <person name="Moore B.S."/>
        </authorList>
    </citation>
    <scope>NUCLEOTIDE SEQUENCE [LARGE SCALE GENOMIC DNA]</scope>
    <source>
        <strain evidence="17 18">12B1</strain>
    </source>
</reference>
<dbReference type="InterPro" id="IPR019787">
    <property type="entry name" value="Znf_PHD-finger"/>
</dbReference>
<keyword evidence="2" id="KW-0808">Transferase</keyword>
<proteinExistence type="predicted"/>
<dbReference type="Gene3D" id="3.30.40.10">
    <property type="entry name" value="Zinc/RING finger domain, C3HC4 (zinc finger)"/>
    <property type="match status" value="1"/>
</dbReference>
<dbReference type="Gene3D" id="2.30.30.140">
    <property type="match status" value="1"/>
</dbReference>
<evidence type="ECO:0000256" key="10">
    <source>
        <dbReference type="ARBA" id="ARBA00048568"/>
    </source>
</evidence>
<dbReference type="PROSITE" id="PS50280">
    <property type="entry name" value="SET"/>
    <property type="match status" value="1"/>
</dbReference>
<evidence type="ECO:0000313" key="17">
    <source>
        <dbReference type="EMBL" id="KAL1518666.1"/>
    </source>
</evidence>
<feature type="region of interest" description="Disordered" evidence="12">
    <location>
        <begin position="883"/>
        <end position="928"/>
    </location>
</feature>
<evidence type="ECO:0008006" key="19">
    <source>
        <dbReference type="Google" id="ProtNLM"/>
    </source>
</evidence>
<dbReference type="InterPro" id="IPR013083">
    <property type="entry name" value="Znf_RING/FYVE/PHD"/>
</dbReference>
<dbReference type="InterPro" id="IPR001965">
    <property type="entry name" value="Znf_PHD"/>
</dbReference>
<dbReference type="InterPro" id="IPR041355">
    <property type="entry name" value="Pre-SET_CXC"/>
</dbReference>
<dbReference type="InterPro" id="IPR019786">
    <property type="entry name" value="Zinc_finger_PHD-type_CS"/>
</dbReference>
<feature type="domain" description="Chromo" evidence="13">
    <location>
        <begin position="201"/>
        <end position="260"/>
    </location>
</feature>
<evidence type="ECO:0000256" key="11">
    <source>
        <dbReference type="PROSITE-ProRule" id="PRU00146"/>
    </source>
</evidence>
<dbReference type="CDD" id="cd10519">
    <property type="entry name" value="SET_EZH"/>
    <property type="match status" value="1"/>
</dbReference>
<keyword evidence="5 11" id="KW-0863">Zinc-finger</keyword>
<feature type="compositionally biased region" description="Basic and acidic residues" evidence="12">
    <location>
        <begin position="725"/>
        <end position="736"/>
    </location>
</feature>
<evidence type="ECO:0000256" key="4">
    <source>
        <dbReference type="ARBA" id="ARBA00022723"/>
    </source>
</evidence>
<keyword evidence="6" id="KW-0862">Zinc</keyword>
<dbReference type="Pfam" id="PF18264">
    <property type="entry name" value="preSET_CXC"/>
    <property type="match status" value="1"/>
</dbReference>
<evidence type="ECO:0000256" key="12">
    <source>
        <dbReference type="SAM" id="MobiDB-lite"/>
    </source>
</evidence>
<dbReference type="InterPro" id="IPR000953">
    <property type="entry name" value="Chromo/chromo_shadow_dom"/>
</dbReference>
<dbReference type="PROSITE" id="PS50016">
    <property type="entry name" value="ZF_PHD_2"/>
    <property type="match status" value="1"/>
</dbReference>
<dbReference type="SUPFAM" id="SSF54160">
    <property type="entry name" value="Chromo domain-like"/>
    <property type="match status" value="2"/>
</dbReference>
<keyword evidence="4" id="KW-0479">Metal-binding</keyword>
<evidence type="ECO:0000259" key="14">
    <source>
        <dbReference type="PROSITE" id="PS50016"/>
    </source>
</evidence>
<evidence type="ECO:0000256" key="3">
    <source>
        <dbReference type="ARBA" id="ARBA00022691"/>
    </source>
</evidence>
<dbReference type="SMART" id="SM00317">
    <property type="entry name" value="SET"/>
    <property type="match status" value="1"/>
</dbReference>
<gene>
    <name evidence="17" type="ORF">AB1Y20_002954</name>
</gene>
<name>A0AB34JAT5_PRYPA</name>
<dbReference type="EMBL" id="JBGBPQ010000010">
    <property type="protein sequence ID" value="KAL1518666.1"/>
    <property type="molecule type" value="Genomic_DNA"/>
</dbReference>
<dbReference type="GO" id="GO:0005634">
    <property type="term" value="C:nucleus"/>
    <property type="evidence" value="ECO:0007669"/>
    <property type="project" value="TreeGrafter"/>
</dbReference>
<sequence length="928" mass="102315">MAAARDLLAENRRLAERHFALRFVHSHAEGVDASALLAPPPNGDADAAEEEEDSVESPSSSDSVDDIPCEECGEADSGDDEMLLCDGDGCPRAYHLHCLTPPLGGVPEGQWLCPVCLGFTEATIELTAGTKLYARDRKGLWGPAFVLSTRQVRDGCEVYIRFQGFAARYNEHILVGSGRLRPFSAGMPPLPTRRARVKGVYIVDKVTDVRVARGRKEYLTHWKADDLPTWEPDESFIGDEAREKLLEFVRRAEGPEELQKLAARFQPPAATVACSSGESEAKGAEEKEKEEKEKEEKEKEEKEKEAELPPHRPLPMVVPLPESRSWIFLHSNEVVGDSRLTYIPFLGEGDHRAEQAESLFSIARKIQPDLVSSALSRIRSDGTGPTAAVPPSLSSDAGARALDDELPEPTDGAGSSLSGPSQARGYAYGGWLYVVAVESLSGHDAAEEQSCSQPGRSRMSSLFCRRCFTYDCLKHGIEQPRPSWTFTSNFASAFVNPSRFLQEANQVSHLPSPEEELVELKCTCNRRATKESVFGLQRAQDALRGNGRQCAKDALSEEEEIPSDLLSSASRVFGWGSEEQRRSLEASRQLLIKSRRVVQNEPADRTRRRALQLRLAIKPGERIERKGSGCGHVGPCDTGNDACVCIKAVNFCEPHCACGPECKNRYEGCKCKSSCRTFACPCWVASRECDPDLCQCSVAARYADARCECCMLPEGEARRKRPRTERKPPADGRGGGEGEGGGASGEAERCKNVAIQLRQQAHLLVGPSRVAGWGAFTMRGLEKSDFVAEYRGELISHDEADRRGQVYDSRASSYLFNLNDVQVVDACRKGNKSRFANHSDSANCSTRILSVRGDHHIGLFAKQRIRRGEEIFFDYRYDNDERAKHFGDAPSDSSKKEGAVEGNDAKKPTRPSNKEGKRPQKRGESARI</sequence>
<dbReference type="InterPro" id="IPR011011">
    <property type="entry name" value="Znf_FYVE_PHD"/>
</dbReference>
<keyword evidence="7" id="KW-0156">Chromatin regulator</keyword>
<dbReference type="InterPro" id="IPR026489">
    <property type="entry name" value="CXC_dom"/>
</dbReference>
<accession>A0AB34JAT5</accession>
<dbReference type="PROSITE" id="PS50013">
    <property type="entry name" value="CHROMO_2"/>
    <property type="match status" value="1"/>
</dbReference>
<dbReference type="Gene3D" id="2.170.270.10">
    <property type="entry name" value="SET domain"/>
    <property type="match status" value="1"/>
</dbReference>
<feature type="region of interest" description="Disordered" evidence="12">
    <location>
        <begin position="32"/>
        <end position="69"/>
    </location>
</feature>
<dbReference type="PROSITE" id="PS51633">
    <property type="entry name" value="CXC"/>
    <property type="match status" value="1"/>
</dbReference>
<evidence type="ECO:0000259" key="13">
    <source>
        <dbReference type="PROSITE" id="PS50013"/>
    </source>
</evidence>
<dbReference type="GO" id="GO:0140951">
    <property type="term" value="F:histone H3K27 trimethyltransferase activity"/>
    <property type="evidence" value="ECO:0007669"/>
    <property type="project" value="UniProtKB-EC"/>
</dbReference>
<evidence type="ECO:0000313" key="18">
    <source>
        <dbReference type="Proteomes" id="UP001515480"/>
    </source>
</evidence>
<dbReference type="SMART" id="SM00249">
    <property type="entry name" value="PHD"/>
    <property type="match status" value="1"/>
</dbReference>